<evidence type="ECO:0000313" key="2">
    <source>
        <dbReference type="Proteomes" id="UP000651156"/>
    </source>
</evidence>
<keyword evidence="2" id="KW-1185">Reference proteome</keyword>
<sequence>MEELLELKELLIHKDFEDAYALVEDVEDLEEMGKRGFARNIRSYAKVLLLHLIKQ</sequence>
<evidence type="ECO:0008006" key="3">
    <source>
        <dbReference type="Google" id="ProtNLM"/>
    </source>
</evidence>
<accession>A0ABR9UP02</accession>
<name>A0ABR9UP02_9CHRO</name>
<reference evidence="1 2" key="1">
    <citation type="submission" date="2020-10" db="EMBL/GenBank/DDBJ databases">
        <authorList>
            <person name="Castelo-Branco R."/>
            <person name="Eusebio N."/>
            <person name="Adriana R."/>
            <person name="Vieira A."/>
            <person name="Brugerolle De Fraissinette N."/>
            <person name="Rezende De Castro R."/>
            <person name="Schneider M.P."/>
            <person name="Vasconcelos V."/>
            <person name="Leao P.N."/>
        </authorList>
    </citation>
    <scope>NUCLEOTIDE SEQUENCE [LARGE SCALE GENOMIC DNA]</scope>
    <source>
        <strain evidence="1 2">LEGE 06123</strain>
    </source>
</reference>
<dbReference type="Proteomes" id="UP000651156">
    <property type="component" value="Unassembled WGS sequence"/>
</dbReference>
<gene>
    <name evidence="1" type="ORF">IQ230_06460</name>
</gene>
<organism evidence="1 2">
    <name type="scientific">Gloeocapsopsis crepidinum LEGE 06123</name>
    <dbReference type="NCBI Taxonomy" id="588587"/>
    <lineage>
        <taxon>Bacteria</taxon>
        <taxon>Bacillati</taxon>
        <taxon>Cyanobacteriota</taxon>
        <taxon>Cyanophyceae</taxon>
        <taxon>Oscillatoriophycideae</taxon>
        <taxon>Chroococcales</taxon>
        <taxon>Chroococcaceae</taxon>
        <taxon>Gloeocapsopsis</taxon>
    </lineage>
</organism>
<dbReference type="EMBL" id="JADEWN010000011">
    <property type="protein sequence ID" value="MBE9190009.1"/>
    <property type="molecule type" value="Genomic_DNA"/>
</dbReference>
<dbReference type="RefSeq" id="WP_193931225.1">
    <property type="nucleotide sequence ID" value="NZ_CAWPMZ010000016.1"/>
</dbReference>
<comment type="caution">
    <text evidence="1">The sequence shown here is derived from an EMBL/GenBank/DDBJ whole genome shotgun (WGS) entry which is preliminary data.</text>
</comment>
<proteinExistence type="predicted"/>
<protein>
    <recommendedName>
        <fullName evidence="3">DUF29 domain-containing protein</fullName>
    </recommendedName>
</protein>
<evidence type="ECO:0000313" key="1">
    <source>
        <dbReference type="EMBL" id="MBE9190009.1"/>
    </source>
</evidence>